<dbReference type="PROSITE" id="PS51257">
    <property type="entry name" value="PROKAR_LIPOPROTEIN"/>
    <property type="match status" value="1"/>
</dbReference>
<dbReference type="Proteomes" id="UP000263833">
    <property type="component" value="Unassembled WGS sequence"/>
</dbReference>
<dbReference type="EMBL" id="QRGP01000001">
    <property type="protein sequence ID" value="RDV06655.1"/>
    <property type="molecule type" value="Genomic_DNA"/>
</dbReference>
<protein>
    <recommendedName>
        <fullName evidence="3">Lipoprotein</fullName>
    </recommendedName>
</protein>
<name>A0A371BGC4_9SPHN</name>
<evidence type="ECO:0008006" key="3">
    <source>
        <dbReference type="Google" id="ProtNLM"/>
    </source>
</evidence>
<reference evidence="2" key="1">
    <citation type="submission" date="2018-08" db="EMBL/GenBank/DDBJ databases">
        <authorList>
            <person name="Kim S.-J."/>
            <person name="Jung G.-Y."/>
        </authorList>
    </citation>
    <scope>NUCLEOTIDE SEQUENCE [LARGE SCALE GENOMIC DNA]</scope>
    <source>
        <strain evidence="2">GY_G</strain>
    </source>
</reference>
<proteinExistence type="predicted"/>
<dbReference type="AlphaFoldDB" id="A0A371BGC4"/>
<organism evidence="1 2">
    <name type="scientific">Sphingorhabdus pulchriflava</name>
    <dbReference type="NCBI Taxonomy" id="2292257"/>
    <lineage>
        <taxon>Bacteria</taxon>
        <taxon>Pseudomonadati</taxon>
        <taxon>Pseudomonadota</taxon>
        <taxon>Alphaproteobacteria</taxon>
        <taxon>Sphingomonadales</taxon>
        <taxon>Sphingomonadaceae</taxon>
        <taxon>Sphingorhabdus</taxon>
    </lineage>
</organism>
<sequence>MKKLTLLFATALIASCGSEPTTTVTTSDGKSVELTQNGQNEATVKAEDGTTATFSTGAAAAKDLPLGISAYPGAAVTANISGNRPDGKGGAMVTMTTSDAPDKVTTFYKAEAAKRGMTTKSQETAVGNMASFSAENDAGEKLVATATPGGDGKTQVMLVIETK</sequence>
<keyword evidence="2" id="KW-1185">Reference proteome</keyword>
<accession>A0A371BGC4</accession>
<dbReference type="RefSeq" id="WP_115548204.1">
    <property type="nucleotide sequence ID" value="NZ_QRGP01000001.1"/>
</dbReference>
<evidence type="ECO:0000313" key="1">
    <source>
        <dbReference type="EMBL" id="RDV06655.1"/>
    </source>
</evidence>
<gene>
    <name evidence="1" type="ORF">DXH95_04360</name>
</gene>
<dbReference type="OrthoDB" id="7594608at2"/>
<comment type="caution">
    <text evidence="1">The sequence shown here is derived from an EMBL/GenBank/DDBJ whole genome shotgun (WGS) entry which is preliminary data.</text>
</comment>
<evidence type="ECO:0000313" key="2">
    <source>
        <dbReference type="Proteomes" id="UP000263833"/>
    </source>
</evidence>